<sequence length="168" mass="17480">MTIRSLPLALAAATAALVFSLTGCAGGGASDPTRAVGDPGASQAADPGTKTDVFTVKPGDCVDDTDDENVTELPVVDCAGPHDFEAFTSFEIDEGEFPGEDAVHSQAQDACIVAMGEFVGLDYSESKLDVQYLTPTEDSWNELDDRTVVCLVYDPAGKLTGTVENAAI</sequence>
<dbReference type="Pfam" id="PF13845">
    <property type="entry name" value="Septum_form"/>
    <property type="match status" value="1"/>
</dbReference>
<comment type="caution">
    <text evidence="3">The sequence shown here is derived from an EMBL/GenBank/DDBJ whole genome shotgun (WGS) entry which is preliminary data.</text>
</comment>
<gene>
    <name evidence="3" type="ORF">BJ984_003466</name>
</gene>
<dbReference type="PROSITE" id="PS51257">
    <property type="entry name" value="PROKAR_LIPOPROTEIN"/>
    <property type="match status" value="1"/>
</dbReference>
<dbReference type="Proteomes" id="UP000549913">
    <property type="component" value="Unassembled WGS sequence"/>
</dbReference>
<evidence type="ECO:0000256" key="1">
    <source>
        <dbReference type="SAM" id="SignalP"/>
    </source>
</evidence>
<dbReference type="InterPro" id="IPR026004">
    <property type="entry name" value="Septum_form"/>
</dbReference>
<evidence type="ECO:0000313" key="4">
    <source>
        <dbReference type="Proteomes" id="UP000549913"/>
    </source>
</evidence>
<dbReference type="EMBL" id="JACCBM010000001">
    <property type="protein sequence ID" value="NYD72308.1"/>
    <property type="molecule type" value="Genomic_DNA"/>
</dbReference>
<feature type="chain" id="PRO_5038885341" description="Septum formation-related domain-containing protein" evidence="1">
    <location>
        <begin position="26"/>
        <end position="168"/>
    </location>
</feature>
<evidence type="ECO:0000259" key="2">
    <source>
        <dbReference type="Pfam" id="PF13845"/>
    </source>
</evidence>
<dbReference type="RefSeq" id="WP_179549097.1">
    <property type="nucleotide sequence ID" value="NZ_BSEW01000002.1"/>
</dbReference>
<feature type="domain" description="Septum formation-related" evidence="2">
    <location>
        <begin position="58"/>
        <end position="160"/>
    </location>
</feature>
<organism evidence="3 4">
    <name type="scientific">Herbiconiux flava</name>
    <dbReference type="NCBI Taxonomy" id="881268"/>
    <lineage>
        <taxon>Bacteria</taxon>
        <taxon>Bacillati</taxon>
        <taxon>Actinomycetota</taxon>
        <taxon>Actinomycetes</taxon>
        <taxon>Micrococcales</taxon>
        <taxon>Microbacteriaceae</taxon>
        <taxon>Herbiconiux</taxon>
    </lineage>
</organism>
<reference evidence="3 4" key="1">
    <citation type="submission" date="2020-07" db="EMBL/GenBank/DDBJ databases">
        <title>Sequencing the genomes of 1000 actinobacteria strains.</title>
        <authorList>
            <person name="Klenk H.-P."/>
        </authorList>
    </citation>
    <scope>NUCLEOTIDE SEQUENCE [LARGE SCALE GENOMIC DNA]</scope>
    <source>
        <strain evidence="3 4">DSM 26474</strain>
    </source>
</reference>
<protein>
    <recommendedName>
        <fullName evidence="2">Septum formation-related domain-containing protein</fullName>
    </recommendedName>
</protein>
<keyword evidence="1" id="KW-0732">Signal</keyword>
<feature type="signal peptide" evidence="1">
    <location>
        <begin position="1"/>
        <end position="25"/>
    </location>
</feature>
<dbReference type="AlphaFoldDB" id="A0A852STF2"/>
<evidence type="ECO:0000313" key="3">
    <source>
        <dbReference type="EMBL" id="NYD72308.1"/>
    </source>
</evidence>
<proteinExistence type="predicted"/>
<name>A0A852STF2_9MICO</name>
<keyword evidence="4" id="KW-1185">Reference proteome</keyword>
<accession>A0A852STF2</accession>